<sequence length="51" mass="5729">MLRECQRCLRKKGCLMLQQANVESGLFISNLSLNYALFFADCKKLGVDVGC</sequence>
<proteinExistence type="predicted"/>
<evidence type="ECO:0000313" key="2">
    <source>
        <dbReference type="Proteomes" id="UP001062846"/>
    </source>
</evidence>
<comment type="caution">
    <text evidence="1">The sequence shown here is derived from an EMBL/GenBank/DDBJ whole genome shotgun (WGS) entry which is preliminary data.</text>
</comment>
<dbReference type="EMBL" id="CM046395">
    <property type="protein sequence ID" value="KAI8543693.1"/>
    <property type="molecule type" value="Genomic_DNA"/>
</dbReference>
<reference evidence="1" key="1">
    <citation type="submission" date="2022-02" db="EMBL/GenBank/DDBJ databases">
        <title>Plant Genome Project.</title>
        <authorList>
            <person name="Zhang R.-G."/>
        </authorList>
    </citation>
    <scope>NUCLEOTIDE SEQUENCE</scope>
    <source>
        <strain evidence="1">AT1</strain>
    </source>
</reference>
<gene>
    <name evidence="1" type="ORF">RHMOL_Rhmol08G0238200</name>
</gene>
<name>A0ACC0MRJ8_RHOML</name>
<organism evidence="1 2">
    <name type="scientific">Rhododendron molle</name>
    <name type="common">Chinese azalea</name>
    <name type="synonym">Azalea mollis</name>
    <dbReference type="NCBI Taxonomy" id="49168"/>
    <lineage>
        <taxon>Eukaryota</taxon>
        <taxon>Viridiplantae</taxon>
        <taxon>Streptophyta</taxon>
        <taxon>Embryophyta</taxon>
        <taxon>Tracheophyta</taxon>
        <taxon>Spermatophyta</taxon>
        <taxon>Magnoliopsida</taxon>
        <taxon>eudicotyledons</taxon>
        <taxon>Gunneridae</taxon>
        <taxon>Pentapetalae</taxon>
        <taxon>asterids</taxon>
        <taxon>Ericales</taxon>
        <taxon>Ericaceae</taxon>
        <taxon>Ericoideae</taxon>
        <taxon>Rhodoreae</taxon>
        <taxon>Rhododendron</taxon>
    </lineage>
</organism>
<accession>A0ACC0MRJ8</accession>
<dbReference type="Proteomes" id="UP001062846">
    <property type="component" value="Chromosome 8"/>
</dbReference>
<protein>
    <submittedName>
        <fullName evidence="1">Uncharacterized protein</fullName>
    </submittedName>
</protein>
<keyword evidence="2" id="KW-1185">Reference proteome</keyword>
<evidence type="ECO:0000313" key="1">
    <source>
        <dbReference type="EMBL" id="KAI8543693.1"/>
    </source>
</evidence>